<dbReference type="PROSITE" id="PS00070">
    <property type="entry name" value="ALDEHYDE_DEHYDR_CYS"/>
    <property type="match status" value="1"/>
</dbReference>
<dbReference type="SUPFAM" id="SSF53720">
    <property type="entry name" value="ALDH-like"/>
    <property type="match status" value="1"/>
</dbReference>
<keyword evidence="2 5" id="KW-0560">Oxidoreductase</keyword>
<evidence type="ECO:0000256" key="1">
    <source>
        <dbReference type="ARBA" id="ARBA00009986"/>
    </source>
</evidence>
<dbReference type="InterPro" id="IPR016160">
    <property type="entry name" value="Ald_DH_CS_CYS"/>
</dbReference>
<dbReference type="AlphaFoldDB" id="A0AAW5R3T3"/>
<dbReference type="Gene3D" id="3.40.605.10">
    <property type="entry name" value="Aldehyde Dehydrogenase, Chain A, domain 1"/>
    <property type="match status" value="1"/>
</dbReference>
<sequence>MNAPHHPASGKDWHAEARALAPQTLAFIDGDHRPARSGATFATVNPATGAIVAEVAACGAADVDDAVAAAARAFASGRWSAAAPAARKATLLRFADLIEADSDTFALLETLDMGKPIRDSLSIDVPAAVRCLRWFAETTDKLYDEIAPTASGTLAMVRRRPVGVVAAIVPWNFPLVTAMTKIAPALAAGNSVVLKPSELSPLSALRLGALASAAGLPDGVFNVVPGIGPEAGKALALHADVAALTFTGSTAVGKLLLTYAGQSNMKKVSLECGGKSANIVLADCPDLDRAVEASAMGAFQNQGQICNAGTRLILQTPIRDAFLEKLTALTRSFVPGDPLSPETRFGAMVSAEHAARVRGYIEAGLAQGATRLTGDGLAPDGLSPDTCIHPTLFAGVDNAMTIAREEIFGPVLSVIDAETMDQAIDIANDSDYGLAAAIWTRDIAKALDAESRLDTGFVWINTLRVGDITVPFGGTKASGTSRDKSLHAFDNVTHRKSVWVDLSARS</sequence>
<comment type="caution">
    <text evidence="7">The sequence shown here is derived from an EMBL/GenBank/DDBJ whole genome shotgun (WGS) entry which is preliminary data.</text>
</comment>
<gene>
    <name evidence="7" type="ORF">MUB46_18110</name>
</gene>
<dbReference type="RefSeq" id="WP_261617362.1">
    <property type="nucleotide sequence ID" value="NZ_JALIDZ010000008.1"/>
</dbReference>
<dbReference type="InterPro" id="IPR016161">
    <property type="entry name" value="Ald_DH/histidinol_DH"/>
</dbReference>
<dbReference type="GO" id="GO:0004030">
    <property type="term" value="F:aldehyde dehydrogenase [NAD(P)+] activity"/>
    <property type="evidence" value="ECO:0007669"/>
    <property type="project" value="UniProtKB-ARBA"/>
</dbReference>
<dbReference type="InterPro" id="IPR016163">
    <property type="entry name" value="Ald_DH_C"/>
</dbReference>
<name>A0AAW5R3T3_9HYPH</name>
<comment type="similarity">
    <text evidence="1 5">Belongs to the aldehyde dehydrogenase family.</text>
</comment>
<keyword evidence="3" id="KW-0558">Oxidation</keyword>
<dbReference type="PROSITE" id="PS00687">
    <property type="entry name" value="ALDEHYDE_DEHYDR_GLU"/>
    <property type="match status" value="1"/>
</dbReference>
<evidence type="ECO:0000256" key="4">
    <source>
        <dbReference type="PROSITE-ProRule" id="PRU10007"/>
    </source>
</evidence>
<evidence type="ECO:0000313" key="8">
    <source>
        <dbReference type="Proteomes" id="UP001320898"/>
    </source>
</evidence>
<accession>A0AAW5R3T3</accession>
<keyword evidence="8" id="KW-1185">Reference proteome</keyword>
<dbReference type="Pfam" id="PF00171">
    <property type="entry name" value="Aldedh"/>
    <property type="match status" value="1"/>
</dbReference>
<feature type="domain" description="Aldehyde dehydrogenase" evidence="6">
    <location>
        <begin position="37"/>
        <end position="498"/>
    </location>
</feature>
<dbReference type="InterPro" id="IPR015590">
    <property type="entry name" value="Aldehyde_DH_dom"/>
</dbReference>
<evidence type="ECO:0000313" key="7">
    <source>
        <dbReference type="EMBL" id="MCT8973784.1"/>
    </source>
</evidence>
<dbReference type="PANTHER" id="PTHR11699">
    <property type="entry name" value="ALDEHYDE DEHYDROGENASE-RELATED"/>
    <property type="match status" value="1"/>
</dbReference>
<dbReference type="InterPro" id="IPR029510">
    <property type="entry name" value="Ald_DH_CS_GLU"/>
</dbReference>
<dbReference type="FunFam" id="3.40.605.10:FF:000001">
    <property type="entry name" value="Aldehyde dehydrogenase 1"/>
    <property type="match status" value="1"/>
</dbReference>
<dbReference type="Gene3D" id="3.40.309.10">
    <property type="entry name" value="Aldehyde Dehydrogenase, Chain A, domain 2"/>
    <property type="match status" value="1"/>
</dbReference>
<evidence type="ECO:0000259" key="6">
    <source>
        <dbReference type="Pfam" id="PF00171"/>
    </source>
</evidence>
<dbReference type="EMBL" id="JALIDZ010000008">
    <property type="protein sequence ID" value="MCT8973784.1"/>
    <property type="molecule type" value="Genomic_DNA"/>
</dbReference>
<dbReference type="InterPro" id="IPR016162">
    <property type="entry name" value="Ald_DH_N"/>
</dbReference>
<reference evidence="7 8" key="1">
    <citation type="submission" date="2022-04" db="EMBL/GenBank/DDBJ databases">
        <authorList>
            <person name="Ye Y.-Q."/>
            <person name="Du Z.-J."/>
        </authorList>
    </citation>
    <scope>NUCLEOTIDE SEQUENCE [LARGE SCALE GENOMIC DNA]</scope>
    <source>
        <strain evidence="7 8">A6E488</strain>
    </source>
</reference>
<evidence type="ECO:0000256" key="2">
    <source>
        <dbReference type="ARBA" id="ARBA00023002"/>
    </source>
</evidence>
<evidence type="ECO:0000256" key="5">
    <source>
        <dbReference type="RuleBase" id="RU003345"/>
    </source>
</evidence>
<evidence type="ECO:0000256" key="3">
    <source>
        <dbReference type="ARBA" id="ARBA00023097"/>
    </source>
</evidence>
<dbReference type="Proteomes" id="UP001320898">
    <property type="component" value="Unassembled WGS sequence"/>
</dbReference>
<protein>
    <submittedName>
        <fullName evidence="7">Aldehyde dehydrogenase family protein</fullName>
    </submittedName>
</protein>
<feature type="active site" evidence="4">
    <location>
        <position position="271"/>
    </location>
</feature>
<proteinExistence type="inferred from homology"/>
<organism evidence="7 8">
    <name type="scientific">Microbaculum marinisediminis</name>
    <dbReference type="NCBI Taxonomy" id="2931392"/>
    <lineage>
        <taxon>Bacteria</taxon>
        <taxon>Pseudomonadati</taxon>
        <taxon>Pseudomonadota</taxon>
        <taxon>Alphaproteobacteria</taxon>
        <taxon>Hyphomicrobiales</taxon>
        <taxon>Tepidamorphaceae</taxon>
        <taxon>Microbaculum</taxon>
    </lineage>
</organism>
<dbReference type="FunFam" id="3.40.309.10:FF:000012">
    <property type="entry name" value="Betaine aldehyde dehydrogenase"/>
    <property type="match status" value="1"/>
</dbReference>